<keyword evidence="2" id="KW-1185">Reference proteome</keyword>
<proteinExistence type="predicted"/>
<dbReference type="EMBL" id="GL434607">
    <property type="protein sequence ID" value="EFN74741.1"/>
    <property type="molecule type" value="Genomic_DNA"/>
</dbReference>
<evidence type="ECO:0000313" key="1">
    <source>
        <dbReference type="EMBL" id="EFN74741.1"/>
    </source>
</evidence>
<organism evidence="2">
    <name type="scientific">Camponotus floridanus</name>
    <name type="common">Florida carpenter ant</name>
    <dbReference type="NCBI Taxonomy" id="104421"/>
    <lineage>
        <taxon>Eukaryota</taxon>
        <taxon>Metazoa</taxon>
        <taxon>Ecdysozoa</taxon>
        <taxon>Arthropoda</taxon>
        <taxon>Hexapoda</taxon>
        <taxon>Insecta</taxon>
        <taxon>Pterygota</taxon>
        <taxon>Neoptera</taxon>
        <taxon>Endopterygota</taxon>
        <taxon>Hymenoptera</taxon>
        <taxon>Apocrita</taxon>
        <taxon>Aculeata</taxon>
        <taxon>Formicoidea</taxon>
        <taxon>Formicidae</taxon>
        <taxon>Formicinae</taxon>
        <taxon>Camponotus</taxon>
    </lineage>
</organism>
<gene>
    <name evidence="1" type="ORF">EAG_09743</name>
</gene>
<reference evidence="1 2" key="1">
    <citation type="journal article" date="2010" name="Science">
        <title>Genomic comparison of the ants Camponotus floridanus and Harpegnathos saltator.</title>
        <authorList>
            <person name="Bonasio R."/>
            <person name="Zhang G."/>
            <person name="Ye C."/>
            <person name="Mutti N.S."/>
            <person name="Fang X."/>
            <person name="Qin N."/>
            <person name="Donahue G."/>
            <person name="Yang P."/>
            <person name="Li Q."/>
            <person name="Li C."/>
            <person name="Zhang P."/>
            <person name="Huang Z."/>
            <person name="Berger S.L."/>
            <person name="Reinberg D."/>
            <person name="Wang J."/>
            <person name="Liebig J."/>
        </authorList>
    </citation>
    <scope>NUCLEOTIDE SEQUENCE [LARGE SCALE GENOMIC DNA]</scope>
    <source>
        <strain evidence="2">C129</strain>
    </source>
</reference>
<sequence>MHHDDDDDTIWSFAPEACDNITVTCYVLHGQRHAWELLTPTQKNAATDTSGKSVASAHVSKQEGRWMVV</sequence>
<name>E1ZVQ0_CAMFO</name>
<evidence type="ECO:0000313" key="2">
    <source>
        <dbReference type="Proteomes" id="UP000000311"/>
    </source>
</evidence>
<dbReference type="Proteomes" id="UP000000311">
    <property type="component" value="Unassembled WGS sequence"/>
</dbReference>
<dbReference type="InParanoid" id="E1ZVQ0"/>
<protein>
    <submittedName>
        <fullName evidence="1">Uncharacterized protein</fullName>
    </submittedName>
</protein>
<dbReference type="AlphaFoldDB" id="E1ZVQ0"/>
<accession>E1ZVQ0</accession>